<sequence>MFHVLRNRENSVSMSSAKSNVTIYQSRKSPKTMLLSSQSKVNRLKDERENSLKEKNVVERACIAVTDTEEFTVRYGPSLDEDITSGCFSEKSLVECCGELYIVDRILQGKFRKRKVDNYDDNEIYVVRFPQLNCAIHDDVGIEKCQVSQGKCSNTPWETYKVDRRLGVEGGGESVRKWRELSSGGRRNRRETNS</sequence>
<keyword evidence="1" id="KW-0175">Coiled coil</keyword>
<evidence type="ECO:0000313" key="3">
    <source>
        <dbReference type="Proteomes" id="UP000489600"/>
    </source>
</evidence>
<feature type="unsure residue" description="E or Q" evidence="2">
    <location>
        <position position="169"/>
    </location>
</feature>
<organism evidence="2 3">
    <name type="scientific">Arabis nemorensis</name>
    <dbReference type="NCBI Taxonomy" id="586526"/>
    <lineage>
        <taxon>Eukaryota</taxon>
        <taxon>Viridiplantae</taxon>
        <taxon>Streptophyta</taxon>
        <taxon>Embryophyta</taxon>
        <taxon>Tracheophyta</taxon>
        <taxon>Spermatophyta</taxon>
        <taxon>Magnoliopsida</taxon>
        <taxon>eudicotyledons</taxon>
        <taxon>Gunneridae</taxon>
        <taxon>Pentapetalae</taxon>
        <taxon>rosids</taxon>
        <taxon>malvids</taxon>
        <taxon>Brassicales</taxon>
        <taxon>Brassicaceae</taxon>
        <taxon>Arabideae</taxon>
        <taxon>Arabis</taxon>
    </lineage>
</organism>
<name>A0A565C478_9BRAS</name>
<evidence type="ECO:0000313" key="2">
    <source>
        <dbReference type="EMBL" id="VVB08422.1"/>
    </source>
</evidence>
<proteinExistence type="predicted"/>
<dbReference type="AlphaFoldDB" id="A0A565C478"/>
<comment type="caution">
    <text evidence="2">The sequence shown here is derived from an EMBL/GenBank/DDBJ whole genome shotgun (WGS) entry which is preliminary data.</text>
</comment>
<dbReference type="Proteomes" id="UP000489600">
    <property type="component" value="Unassembled WGS sequence"/>
</dbReference>
<gene>
    <name evidence="2" type="ORF">ANE_LOCUS18866</name>
</gene>
<protein>
    <submittedName>
        <fullName evidence="2">Uncharacterized protein</fullName>
    </submittedName>
</protein>
<keyword evidence="3" id="KW-1185">Reference proteome</keyword>
<evidence type="ECO:0000256" key="1">
    <source>
        <dbReference type="SAM" id="Coils"/>
    </source>
</evidence>
<dbReference type="EMBL" id="CABITT030000006">
    <property type="protein sequence ID" value="VVB08422.1"/>
    <property type="molecule type" value="Genomic_DNA"/>
</dbReference>
<feature type="coiled-coil region" evidence="1">
    <location>
        <begin position="34"/>
        <end position="61"/>
    </location>
</feature>
<reference evidence="2" key="1">
    <citation type="submission" date="2019-07" db="EMBL/GenBank/DDBJ databases">
        <authorList>
            <person name="Dittberner H."/>
        </authorList>
    </citation>
    <scope>NUCLEOTIDE SEQUENCE [LARGE SCALE GENOMIC DNA]</scope>
</reference>
<accession>A0A565C478</accession>